<proteinExistence type="inferred from homology"/>
<organism evidence="13 14">
    <name type="scientific">Trichuris muris</name>
    <name type="common">Mouse whipworm</name>
    <dbReference type="NCBI Taxonomy" id="70415"/>
    <lineage>
        <taxon>Eukaryota</taxon>
        <taxon>Metazoa</taxon>
        <taxon>Ecdysozoa</taxon>
        <taxon>Nematoda</taxon>
        <taxon>Enoplea</taxon>
        <taxon>Dorylaimia</taxon>
        <taxon>Trichinellida</taxon>
        <taxon>Trichuridae</taxon>
        <taxon>Trichuris</taxon>
    </lineage>
</organism>
<evidence type="ECO:0000256" key="6">
    <source>
        <dbReference type="ARBA" id="ARBA00022776"/>
    </source>
</evidence>
<dbReference type="GO" id="GO:0008278">
    <property type="term" value="C:cohesin complex"/>
    <property type="evidence" value="ECO:0007669"/>
    <property type="project" value="InterPro"/>
</dbReference>
<dbReference type="InterPro" id="IPR027417">
    <property type="entry name" value="P-loop_NTPase"/>
</dbReference>
<feature type="coiled-coil region" evidence="11">
    <location>
        <begin position="1013"/>
        <end position="1075"/>
    </location>
</feature>
<keyword evidence="5" id="KW-0132">Cell division</keyword>
<evidence type="ECO:0000256" key="9">
    <source>
        <dbReference type="ARBA" id="ARBA00023306"/>
    </source>
</evidence>
<evidence type="ECO:0000256" key="1">
    <source>
        <dbReference type="ARBA" id="ARBA00004123"/>
    </source>
</evidence>
<keyword evidence="7 11" id="KW-0175">Coiled coil</keyword>
<accession>A0A5S6QUC6</accession>
<keyword evidence="13" id="KW-1185">Reference proteome</keyword>
<dbReference type="InterPro" id="IPR003395">
    <property type="entry name" value="RecF/RecN/SMC_N"/>
</dbReference>
<dbReference type="Pfam" id="PF02463">
    <property type="entry name" value="SMC_N"/>
    <property type="match status" value="1"/>
</dbReference>
<evidence type="ECO:0000256" key="10">
    <source>
        <dbReference type="PIRNR" id="PIRNR005719"/>
    </source>
</evidence>
<dbReference type="AlphaFoldDB" id="A0A5S6QUC6"/>
<dbReference type="GO" id="GO:0051301">
    <property type="term" value="P:cell division"/>
    <property type="evidence" value="ECO:0007669"/>
    <property type="project" value="UniProtKB-KW"/>
</dbReference>
<dbReference type="WBParaSite" id="TMUE_3000011006.1">
    <property type="protein sequence ID" value="TMUE_3000011006.1"/>
    <property type="gene ID" value="WBGene00284997"/>
</dbReference>
<feature type="domain" description="SMC hinge" evidence="12">
    <location>
        <begin position="511"/>
        <end position="630"/>
    </location>
</feature>
<protein>
    <recommendedName>
        <fullName evidence="10">Structural maintenance of chromosomes protein</fullName>
    </recommendedName>
</protein>
<dbReference type="FunFam" id="1.20.1060.20:FF:000001">
    <property type="entry name" value="Structural maintenance of chromosomes 1A"/>
    <property type="match status" value="1"/>
</dbReference>
<dbReference type="InterPro" id="IPR028468">
    <property type="entry name" value="Smc1_ABC"/>
</dbReference>
<feature type="coiled-coil region" evidence="11">
    <location>
        <begin position="405"/>
        <end position="488"/>
    </location>
</feature>
<dbReference type="Gene3D" id="1.20.1060.20">
    <property type="match status" value="1"/>
</dbReference>
<dbReference type="Gene3D" id="3.40.50.300">
    <property type="entry name" value="P-loop containing nucleotide triphosphate hydrolases"/>
    <property type="match status" value="2"/>
</dbReference>
<dbReference type="GO" id="GO:0007062">
    <property type="term" value="P:sister chromatid cohesion"/>
    <property type="evidence" value="ECO:0007669"/>
    <property type="project" value="InterPro"/>
</dbReference>
<comment type="similarity">
    <text evidence="3">Belongs to the SMC family. SMC1 subfamily.</text>
</comment>
<evidence type="ECO:0000256" key="8">
    <source>
        <dbReference type="ARBA" id="ARBA00023242"/>
    </source>
</evidence>
<evidence type="ECO:0000256" key="5">
    <source>
        <dbReference type="ARBA" id="ARBA00022618"/>
    </source>
</evidence>
<reference evidence="14" key="1">
    <citation type="submission" date="2019-12" db="UniProtKB">
        <authorList>
            <consortium name="WormBaseParasite"/>
        </authorList>
    </citation>
    <scope>IDENTIFICATION</scope>
</reference>
<evidence type="ECO:0000313" key="14">
    <source>
        <dbReference type="WBParaSite" id="TMUE_3000011006.1"/>
    </source>
</evidence>
<evidence type="ECO:0000313" key="13">
    <source>
        <dbReference type="Proteomes" id="UP000046395"/>
    </source>
</evidence>
<dbReference type="PANTHER" id="PTHR18937:SF12">
    <property type="entry name" value="STRUCTURAL MAINTENANCE OF CHROMOSOMES PROTEIN"/>
    <property type="match status" value="1"/>
</dbReference>
<dbReference type="GO" id="GO:0016887">
    <property type="term" value="F:ATP hydrolysis activity"/>
    <property type="evidence" value="ECO:0007669"/>
    <property type="project" value="InterPro"/>
</dbReference>
<keyword evidence="9" id="KW-0131">Cell cycle</keyword>
<comment type="subcellular location">
    <subcellularLocation>
        <location evidence="2">Chromosome</location>
    </subcellularLocation>
    <subcellularLocation>
        <location evidence="1 10">Nucleus</location>
    </subcellularLocation>
</comment>
<keyword evidence="6" id="KW-0498">Mitosis</keyword>
<keyword evidence="4" id="KW-0158">Chromosome</keyword>
<dbReference type="InterPro" id="IPR036277">
    <property type="entry name" value="SMC_hinge_sf"/>
</dbReference>
<dbReference type="Pfam" id="PF06470">
    <property type="entry name" value="SMC_hinge"/>
    <property type="match status" value="1"/>
</dbReference>
<dbReference type="SUPFAM" id="SSF52540">
    <property type="entry name" value="P-loop containing nucleoside triphosphate hydrolases"/>
    <property type="match status" value="1"/>
</dbReference>
<evidence type="ECO:0000256" key="4">
    <source>
        <dbReference type="ARBA" id="ARBA00022454"/>
    </source>
</evidence>
<dbReference type="InterPro" id="IPR024704">
    <property type="entry name" value="SMC"/>
</dbReference>
<dbReference type="FunFam" id="3.40.50.300:FF:000564">
    <property type="entry name" value="Structural maintenance of chromosomes 1A"/>
    <property type="match status" value="1"/>
</dbReference>
<sequence length="1248" mass="144246">MGLLVVLSLENFKSFKGSCTIGPFSQFTAIIGPNGSGKSNLMDAISFVLGEKTSNLRVKRIGDLIYGAPVGKPVSNRCHVKMTYRGDDGRITVFTRSVVGSSAEYRIDDEVVSHVRYVEALENINIFIRARNFLVFQGAVESVAMKTPRELTQLFEEISRSGELKDEYERAKTEMVRAEQNTQLNYQKKRGIAAERREAKMEKEEAEKYQKMRESLVEKQRHFHLLQLYRNDRETERQMEEVRSKQREQNALASKCSQVEEELREKRKHYGKALREINKLEQLINEQESEITRVKPNFIKVKENVRHSERKLKAFEKAYDNARRNVEKHREQLEQLEAQLQEVVTQREAQEAALLQEPQIRGMELSQQQLDEYNSLKGEVVRQCATIQQELTVLVREQHMDQELIDNDKRRQNEFTQKVKQKETELEALHRRLEKLNDNIQSTQNEIREQQQRLVTTEQDVSHAKDRLEQVTREVDDINRQLNEANVDSSENSRLIKKQELVENLKRVSTGVVYGRLVDLCQPVHRRYLLAVTKVLGNYMNSIITDTEKTARECIRYMKEQRIEPETFLPLDYIDVKSINERLREIKKPRNVKLVIDVVQFEPAQIKRALQFACGNALVCETIEDARTLAFCEGERHKTVSLDGTLFHKSGVISGGTWDLKARARRWDEKAVAHLRAKKESLTDEFKELHRTRRKESEIALIQNTIKQLEMRIKYMLTDKENTEKRSMRNLEVELMQLRAEVDKYGPRISEVAERMSERQVKIVENQERMDRVADQVFADFCLSIGVANVRQYEEQEVRLQQVKRQQLMENDNQIEKLKNELEFQKSEDHSAQLGKIESSVAKEREELQKLRAEEGEFIIRIGNMENRLEELRAERVSKKAAVEEEEVDVSEARKEVVAVQKELLMAQKQMAAIEASLEQKRLERHSFLQACVMQDVKLPLVKGTWDLFCGTADGIRQSQTDATSVVSSEASAMSSLTGTRKMFEQDSLIQIDYSMLNFEDGLVEDGEIRVSIDKLKKEIGEMQDVLENISVMNVKATERLEGVRERFVETSEEFEAARRKAKAAKLAFEKVKKERCERFNRCFELVSGKIDEIYKAMSRNQSAQAYLNPDNPEECYLEGVMYNCVAPGKRFRPLESLSGGEKTLAALALLFAIHSFNSAPFFVLDEVDAALDNTNIGKVAAFMREQAQKDLQLIVISLKEEFYSKADCLVGICSEAGQLAMSKVFTLDLSEYEETLEDDDQYVDGEE</sequence>
<evidence type="ECO:0000259" key="12">
    <source>
        <dbReference type="SMART" id="SM00968"/>
    </source>
</evidence>
<feature type="coiled-coil region" evidence="11">
    <location>
        <begin position="161"/>
        <end position="353"/>
    </location>
</feature>
<dbReference type="PIRSF" id="PIRSF005719">
    <property type="entry name" value="SMC"/>
    <property type="match status" value="1"/>
</dbReference>
<feature type="coiled-coil region" evidence="11">
    <location>
        <begin position="672"/>
        <end position="741"/>
    </location>
</feature>
<name>A0A5S6QUC6_TRIMR</name>
<dbReference type="GO" id="GO:0003677">
    <property type="term" value="F:DNA binding"/>
    <property type="evidence" value="ECO:0007669"/>
    <property type="project" value="TreeGrafter"/>
</dbReference>
<feature type="coiled-coil region" evidence="11">
    <location>
        <begin position="801"/>
        <end position="924"/>
    </location>
</feature>
<dbReference type="Proteomes" id="UP000046395">
    <property type="component" value="Unassembled WGS sequence"/>
</dbReference>
<evidence type="ECO:0000256" key="2">
    <source>
        <dbReference type="ARBA" id="ARBA00004286"/>
    </source>
</evidence>
<dbReference type="GO" id="GO:0005524">
    <property type="term" value="F:ATP binding"/>
    <property type="evidence" value="ECO:0007669"/>
    <property type="project" value="InterPro"/>
</dbReference>
<dbReference type="Gene3D" id="3.30.70.1620">
    <property type="match status" value="1"/>
</dbReference>
<dbReference type="STRING" id="70415.A0A5S6QUC6"/>
<dbReference type="SMART" id="SM00968">
    <property type="entry name" value="SMC_hinge"/>
    <property type="match status" value="1"/>
</dbReference>
<evidence type="ECO:0000256" key="7">
    <source>
        <dbReference type="ARBA" id="ARBA00023054"/>
    </source>
</evidence>
<dbReference type="GO" id="GO:0005634">
    <property type="term" value="C:nucleus"/>
    <property type="evidence" value="ECO:0007669"/>
    <property type="project" value="UniProtKB-SubCell"/>
</dbReference>
<dbReference type="SUPFAM" id="SSF75553">
    <property type="entry name" value="Smc hinge domain"/>
    <property type="match status" value="1"/>
</dbReference>
<evidence type="ECO:0000256" key="3">
    <source>
        <dbReference type="ARBA" id="ARBA00005597"/>
    </source>
</evidence>
<dbReference type="PANTHER" id="PTHR18937">
    <property type="entry name" value="STRUCTURAL MAINTENANCE OF CHROMOSOMES SMC FAMILY MEMBER"/>
    <property type="match status" value="1"/>
</dbReference>
<dbReference type="CDD" id="cd03275">
    <property type="entry name" value="ABC_SMC1_euk"/>
    <property type="match status" value="1"/>
</dbReference>
<evidence type="ECO:0000256" key="11">
    <source>
        <dbReference type="SAM" id="Coils"/>
    </source>
</evidence>
<keyword evidence="8 10" id="KW-0539">Nucleus</keyword>
<dbReference type="InterPro" id="IPR010935">
    <property type="entry name" value="SMC_hinge"/>
</dbReference>